<accession>A0A3E2GUH8</accession>
<dbReference type="InterPro" id="IPR015943">
    <property type="entry name" value="WD40/YVTN_repeat-like_dom_sf"/>
</dbReference>
<dbReference type="STRING" id="5539.A0A3E2GUH8"/>
<gene>
    <name evidence="7" type="ORF">B7463_g11500</name>
</gene>
<feature type="repeat" description="WD" evidence="6">
    <location>
        <begin position="140"/>
        <end position="172"/>
    </location>
</feature>
<dbReference type="GO" id="GO:0016070">
    <property type="term" value="P:RNA metabolic process"/>
    <property type="evidence" value="ECO:0007669"/>
    <property type="project" value="UniProtKB-ARBA"/>
</dbReference>
<evidence type="ECO:0000313" key="8">
    <source>
        <dbReference type="Proteomes" id="UP000258309"/>
    </source>
</evidence>
<dbReference type="GO" id="GO:0003682">
    <property type="term" value="F:chromatin binding"/>
    <property type="evidence" value="ECO:0007669"/>
    <property type="project" value="TreeGrafter"/>
</dbReference>
<keyword evidence="8" id="KW-1185">Reference proteome</keyword>
<evidence type="ECO:0000256" key="6">
    <source>
        <dbReference type="PROSITE-ProRule" id="PRU00221"/>
    </source>
</evidence>
<evidence type="ECO:0000256" key="5">
    <source>
        <dbReference type="ARBA" id="ARBA00023242"/>
    </source>
</evidence>
<feature type="non-terminal residue" evidence="7">
    <location>
        <position position="1"/>
    </location>
</feature>
<dbReference type="Gene3D" id="2.130.10.10">
    <property type="entry name" value="YVTN repeat-like/Quinoprotein amine dehydrogenase"/>
    <property type="match status" value="2"/>
</dbReference>
<evidence type="ECO:0000256" key="4">
    <source>
        <dbReference type="ARBA" id="ARBA00022737"/>
    </source>
</evidence>
<feature type="non-terminal residue" evidence="7">
    <location>
        <position position="384"/>
    </location>
</feature>
<organism evidence="7 8">
    <name type="scientific">Scytalidium lignicola</name>
    <name type="common">Hyphomycete</name>
    <dbReference type="NCBI Taxonomy" id="5539"/>
    <lineage>
        <taxon>Eukaryota</taxon>
        <taxon>Fungi</taxon>
        <taxon>Dikarya</taxon>
        <taxon>Ascomycota</taxon>
        <taxon>Pezizomycotina</taxon>
        <taxon>Leotiomycetes</taxon>
        <taxon>Leotiomycetes incertae sedis</taxon>
        <taxon>Scytalidium</taxon>
    </lineage>
</organism>
<name>A0A3E2GUH8_SCYLI</name>
<evidence type="ECO:0000256" key="1">
    <source>
        <dbReference type="ARBA" id="ARBA00004123"/>
    </source>
</evidence>
<evidence type="ECO:0000256" key="3">
    <source>
        <dbReference type="ARBA" id="ARBA00022574"/>
    </source>
</evidence>
<dbReference type="SMART" id="SM00320">
    <property type="entry name" value="WD40"/>
    <property type="match status" value="4"/>
</dbReference>
<dbReference type="InterPro" id="IPR036322">
    <property type="entry name" value="WD40_repeat_dom_sf"/>
</dbReference>
<proteinExistence type="inferred from homology"/>
<evidence type="ECO:0000256" key="2">
    <source>
        <dbReference type="ARBA" id="ARBA00005616"/>
    </source>
</evidence>
<dbReference type="OrthoDB" id="27537at2759"/>
<keyword evidence="4" id="KW-0677">Repeat</keyword>
<dbReference type="SUPFAM" id="SSF50978">
    <property type="entry name" value="WD40 repeat-like"/>
    <property type="match status" value="1"/>
</dbReference>
<evidence type="ECO:0000313" key="7">
    <source>
        <dbReference type="EMBL" id="RFU24835.1"/>
    </source>
</evidence>
<dbReference type="InterPro" id="IPR001680">
    <property type="entry name" value="WD40_rpt"/>
</dbReference>
<comment type="similarity">
    <text evidence="2">Belongs to the WD repeat SWD2 family.</text>
</comment>
<sequence length="384" mass="41663">MSSTPMAIDSPMPPAGLGLGSRPANGALATAKVIDMISLFRPTKLFRREASGSSKPGPTSILSLDFDDPGELLLTSESDNSLQIYNLKEGKHSKTCLSQKYGAMHAIFGHANSCIIHSSTKINHTIRYLSTHDNSYLRYFEGHEDNVTCLALHPGQDTFISCSEDDTVRLWDAGSKNGLGKLYLKGTYLAAWDPSGNVFAVASPIAQSVLLYDFRNFDKEPFATFDILELAQGVGPNAITKGWNKIEFSNDGKHLLLGTTGDGHFLIDAFNGFLKSYLKLERGGTRRLGAGEHNPQGIDPSDALLPSTGDCSFTPDGRYVLSGMKRENVAVWDTLAAAPEKKGSPVNELEFKGEAAVLAVNPRYNFFATGDKEVVFWVPDPHAA</sequence>
<dbReference type="PROSITE" id="PS50294">
    <property type="entry name" value="WD_REPEATS_REGION"/>
    <property type="match status" value="1"/>
</dbReference>
<dbReference type="Pfam" id="PF00400">
    <property type="entry name" value="WD40"/>
    <property type="match status" value="2"/>
</dbReference>
<dbReference type="InterPro" id="IPR037867">
    <property type="entry name" value="Swd2/WDR82"/>
</dbReference>
<dbReference type="PANTHER" id="PTHR19861:SF0">
    <property type="entry name" value="WD REPEAT-CONTAINING PROTEIN 82"/>
    <property type="match status" value="1"/>
</dbReference>
<dbReference type="PROSITE" id="PS50082">
    <property type="entry name" value="WD_REPEATS_2"/>
    <property type="match status" value="1"/>
</dbReference>
<comment type="caution">
    <text evidence="7">The sequence shown here is derived from an EMBL/GenBank/DDBJ whole genome shotgun (WGS) entry which is preliminary data.</text>
</comment>
<reference evidence="7 8" key="1">
    <citation type="submission" date="2018-05" db="EMBL/GenBank/DDBJ databases">
        <title>Draft genome sequence of Scytalidium lignicola DSM 105466, a ubiquitous saprotrophic fungus.</title>
        <authorList>
            <person name="Buettner E."/>
            <person name="Gebauer A.M."/>
            <person name="Hofrichter M."/>
            <person name="Liers C."/>
            <person name="Kellner H."/>
        </authorList>
    </citation>
    <scope>NUCLEOTIDE SEQUENCE [LARGE SCALE GENOMIC DNA]</scope>
    <source>
        <strain evidence="7 8">DSM 105466</strain>
    </source>
</reference>
<keyword evidence="5" id="KW-0539">Nucleus</keyword>
<dbReference type="GO" id="GO:0048188">
    <property type="term" value="C:Set1C/COMPASS complex"/>
    <property type="evidence" value="ECO:0007669"/>
    <property type="project" value="TreeGrafter"/>
</dbReference>
<comment type="subcellular location">
    <subcellularLocation>
        <location evidence="1">Nucleus</location>
    </subcellularLocation>
</comment>
<dbReference type="PANTHER" id="PTHR19861">
    <property type="entry name" value="WD40 REPEAT PROTEIN SWD2"/>
    <property type="match status" value="1"/>
</dbReference>
<protein>
    <submittedName>
        <fullName evidence="7">Uncharacterized protein</fullName>
    </submittedName>
</protein>
<dbReference type="AlphaFoldDB" id="A0A3E2GUH8"/>
<dbReference type="OMA" id="HNEGYIR"/>
<dbReference type="Proteomes" id="UP000258309">
    <property type="component" value="Unassembled WGS sequence"/>
</dbReference>
<keyword evidence="3 6" id="KW-0853">WD repeat</keyword>
<dbReference type="EMBL" id="NCSJ02000397">
    <property type="protein sequence ID" value="RFU24835.1"/>
    <property type="molecule type" value="Genomic_DNA"/>
</dbReference>